<dbReference type="RefSeq" id="WP_110311805.1">
    <property type="nucleotide sequence ID" value="NZ_QICL01000025.1"/>
</dbReference>
<dbReference type="Proteomes" id="UP000247973">
    <property type="component" value="Unassembled WGS sequence"/>
</dbReference>
<gene>
    <name evidence="2" type="ORF">CLV62_12513</name>
</gene>
<sequence length="141" mass="16331">MIKENKKSSIPEKSILLRDLEAKRMYLQYLPVCIAQNSVPSNSIDLSCVMKEMDKLRQEYEMLKTSLKAEELRNYNQNLAHNKNTQISVNDIIECIGMINKKNARSILEKIGIINKDGSLSENYIESEDKISYRYHTATQK</sequence>
<evidence type="ECO:0000313" key="3">
    <source>
        <dbReference type="Proteomes" id="UP000247973"/>
    </source>
</evidence>
<reference evidence="2 3" key="1">
    <citation type="submission" date="2018-03" db="EMBL/GenBank/DDBJ databases">
        <title>Genomic Encyclopedia of Archaeal and Bacterial Type Strains, Phase II (KMG-II): from individual species to whole genera.</title>
        <authorList>
            <person name="Goeker M."/>
        </authorList>
    </citation>
    <scope>NUCLEOTIDE SEQUENCE [LARGE SCALE GENOMIC DNA]</scope>
    <source>
        <strain evidence="2 3">DSM 100214</strain>
    </source>
</reference>
<comment type="caution">
    <text evidence="2">The sequence shown here is derived from an EMBL/GenBank/DDBJ whole genome shotgun (WGS) entry which is preliminary data.</text>
</comment>
<evidence type="ECO:0000313" key="2">
    <source>
        <dbReference type="EMBL" id="PXV61180.1"/>
    </source>
</evidence>
<proteinExistence type="predicted"/>
<dbReference type="AlphaFoldDB" id="A0A2V3PMQ8"/>
<name>A0A2V3PMQ8_9BACT</name>
<feature type="coiled-coil region" evidence="1">
    <location>
        <begin position="46"/>
        <end position="73"/>
    </location>
</feature>
<organism evidence="2 3">
    <name type="scientific">Dysgonomonas alginatilytica</name>
    <dbReference type="NCBI Taxonomy" id="1605892"/>
    <lineage>
        <taxon>Bacteria</taxon>
        <taxon>Pseudomonadati</taxon>
        <taxon>Bacteroidota</taxon>
        <taxon>Bacteroidia</taxon>
        <taxon>Bacteroidales</taxon>
        <taxon>Dysgonomonadaceae</taxon>
        <taxon>Dysgonomonas</taxon>
    </lineage>
</organism>
<keyword evidence="1" id="KW-0175">Coiled coil</keyword>
<dbReference type="EMBL" id="QICL01000025">
    <property type="protein sequence ID" value="PXV61180.1"/>
    <property type="molecule type" value="Genomic_DNA"/>
</dbReference>
<protein>
    <submittedName>
        <fullName evidence="2">Uncharacterized protein</fullName>
    </submittedName>
</protein>
<keyword evidence="3" id="KW-1185">Reference proteome</keyword>
<evidence type="ECO:0000256" key="1">
    <source>
        <dbReference type="SAM" id="Coils"/>
    </source>
</evidence>
<accession>A0A2V3PMQ8</accession>